<dbReference type="RefSeq" id="WP_014960886.1">
    <property type="nucleotide sequence ID" value="NZ_CP007243.1"/>
</dbReference>
<gene>
    <name evidence="2" type="ORF">Y981_05290</name>
</gene>
<keyword evidence="1" id="KW-0812">Transmembrane</keyword>
<dbReference type="Proteomes" id="UP000027059">
    <property type="component" value="Chromosome"/>
</dbReference>
<sequence>MDRGLLTAGSVFLVLAVILGLALLGFEMGKKQFPKALGFLHPTLGLTGILMLVARHFILGPLKYMDEGLLSLAIAVFFGMLLLLKGFGGQRMVRLFTLAHGAFGLLGLGLILWQLALNKNLIG</sequence>
<evidence type="ECO:0000313" key="3">
    <source>
        <dbReference type="Proteomes" id="UP000027059"/>
    </source>
</evidence>
<keyword evidence="1" id="KW-1133">Transmembrane helix</keyword>
<proteinExistence type="predicted"/>
<evidence type="ECO:0008006" key="4">
    <source>
        <dbReference type="Google" id="ProtNLM"/>
    </source>
</evidence>
<reference evidence="3" key="1">
    <citation type="submission" date="2014-02" db="EMBL/GenBank/DDBJ databases">
        <title>Complete genome sequence and comparative genomic analysis of the nitrogen-fixing bacterium Leptospirillum ferriphilum YSK.</title>
        <authorList>
            <person name="Guo X."/>
            <person name="Yin H."/>
            <person name="Liang Y."/>
            <person name="Hu Q."/>
            <person name="Ma L."/>
            <person name="Xiao Y."/>
            <person name="Zhang X."/>
            <person name="Qiu G."/>
            <person name="Liu X."/>
        </authorList>
    </citation>
    <scope>NUCLEOTIDE SEQUENCE [LARGE SCALE GENOMIC DNA]</scope>
    <source>
        <strain evidence="3">YSK</strain>
    </source>
</reference>
<feature type="transmembrane region" description="Helical" evidence="1">
    <location>
        <begin position="70"/>
        <end position="88"/>
    </location>
</feature>
<dbReference type="HOGENOM" id="CLU_2070206_0_0_0"/>
<reference evidence="2 3" key="2">
    <citation type="journal article" date="2015" name="Biomed. Res. Int.">
        <title>Effects of Arsenite Resistance on the Growth and Functional Gene Expression of Leptospirillum ferriphilum and Acidithiobacillus thiooxidans in Pure Culture and Coculture.</title>
        <authorList>
            <person name="Jiang H."/>
            <person name="Liang Y."/>
            <person name="Yin H."/>
            <person name="Xiao Y."/>
            <person name="Guo X."/>
            <person name="Xu Y."/>
            <person name="Hu Q."/>
            <person name="Liu H."/>
            <person name="Liu X."/>
        </authorList>
    </citation>
    <scope>NUCLEOTIDE SEQUENCE [LARGE SCALE GENOMIC DNA]</scope>
    <source>
        <strain evidence="2 3">YSK</strain>
    </source>
</reference>
<name>A0A059XU88_9BACT</name>
<organism evidence="2 3">
    <name type="scientific">Leptospirillum ferriphilum YSK</name>
    <dbReference type="NCBI Taxonomy" id="1441628"/>
    <lineage>
        <taxon>Bacteria</taxon>
        <taxon>Pseudomonadati</taxon>
        <taxon>Nitrospirota</taxon>
        <taxon>Nitrospiria</taxon>
        <taxon>Nitrospirales</taxon>
        <taxon>Nitrospiraceae</taxon>
        <taxon>Leptospirillum</taxon>
    </lineage>
</organism>
<keyword evidence="3" id="KW-1185">Reference proteome</keyword>
<dbReference type="EMBL" id="CP007243">
    <property type="protein sequence ID" value="AIA30398.1"/>
    <property type="molecule type" value="Genomic_DNA"/>
</dbReference>
<feature type="transmembrane region" description="Helical" evidence="1">
    <location>
        <begin position="95"/>
        <end position="116"/>
    </location>
</feature>
<dbReference type="AlphaFoldDB" id="A0A059XU88"/>
<dbReference type="KEGG" id="lfp:Y981_05290"/>
<feature type="transmembrane region" description="Helical" evidence="1">
    <location>
        <begin position="38"/>
        <end position="58"/>
    </location>
</feature>
<evidence type="ECO:0000256" key="1">
    <source>
        <dbReference type="SAM" id="Phobius"/>
    </source>
</evidence>
<feature type="transmembrane region" description="Helical" evidence="1">
    <location>
        <begin position="6"/>
        <end position="26"/>
    </location>
</feature>
<keyword evidence="1" id="KW-0472">Membrane</keyword>
<accession>A0A059XU88</accession>
<dbReference type="OrthoDB" id="9949005at2"/>
<evidence type="ECO:0000313" key="2">
    <source>
        <dbReference type="EMBL" id="AIA30398.1"/>
    </source>
</evidence>
<protein>
    <recommendedName>
        <fullName evidence="4">Cytochrome b561 domain-containing protein</fullName>
    </recommendedName>
</protein>